<evidence type="ECO:0000256" key="5">
    <source>
        <dbReference type="SAM" id="MobiDB-lite"/>
    </source>
</evidence>
<gene>
    <name evidence="7" type="ORF">QVD17_33894</name>
</gene>
<feature type="domain" description="BHLH" evidence="6">
    <location>
        <begin position="179"/>
        <end position="228"/>
    </location>
</feature>
<organism evidence="7 8">
    <name type="scientific">Tagetes erecta</name>
    <name type="common">African marigold</name>
    <dbReference type="NCBI Taxonomy" id="13708"/>
    <lineage>
        <taxon>Eukaryota</taxon>
        <taxon>Viridiplantae</taxon>
        <taxon>Streptophyta</taxon>
        <taxon>Embryophyta</taxon>
        <taxon>Tracheophyta</taxon>
        <taxon>Spermatophyta</taxon>
        <taxon>Magnoliopsida</taxon>
        <taxon>eudicotyledons</taxon>
        <taxon>Gunneridae</taxon>
        <taxon>Pentapetalae</taxon>
        <taxon>asterids</taxon>
        <taxon>campanulids</taxon>
        <taxon>Asterales</taxon>
        <taxon>Asteraceae</taxon>
        <taxon>Asteroideae</taxon>
        <taxon>Heliantheae alliance</taxon>
        <taxon>Tageteae</taxon>
        <taxon>Tagetes</taxon>
    </lineage>
</organism>
<dbReference type="PROSITE" id="PS50888">
    <property type="entry name" value="BHLH"/>
    <property type="match status" value="1"/>
</dbReference>
<dbReference type="AlphaFoldDB" id="A0AAD8NLC1"/>
<dbReference type="Gene3D" id="4.10.280.10">
    <property type="entry name" value="Helix-loop-helix DNA-binding domain"/>
    <property type="match status" value="1"/>
</dbReference>
<accession>A0AAD8NLC1</accession>
<keyword evidence="4" id="KW-0539">Nucleus</keyword>
<comment type="subcellular location">
    <subcellularLocation>
        <location evidence="1">Nucleus</location>
    </subcellularLocation>
</comment>
<dbReference type="SUPFAM" id="SSF47459">
    <property type="entry name" value="HLH, helix-loop-helix DNA-binding domain"/>
    <property type="match status" value="1"/>
</dbReference>
<dbReference type="GO" id="GO:0005634">
    <property type="term" value="C:nucleus"/>
    <property type="evidence" value="ECO:0007669"/>
    <property type="project" value="UniProtKB-SubCell"/>
</dbReference>
<dbReference type="Pfam" id="PF00010">
    <property type="entry name" value="HLH"/>
    <property type="match status" value="1"/>
</dbReference>
<keyword evidence="2" id="KW-0805">Transcription regulation</keyword>
<evidence type="ECO:0000256" key="2">
    <source>
        <dbReference type="ARBA" id="ARBA00023015"/>
    </source>
</evidence>
<feature type="region of interest" description="Disordered" evidence="5">
    <location>
        <begin position="164"/>
        <end position="191"/>
    </location>
</feature>
<feature type="compositionally biased region" description="Polar residues" evidence="5">
    <location>
        <begin position="164"/>
        <end position="177"/>
    </location>
</feature>
<sequence length="301" mass="34410">MLVESVVSGRTSFSLDDMDEHIFQHGSNLQLASSNVQGNYSYVSYVAENAFNQQHLVKQEDYDNYSLPQWSGYRHLAPNYVDYLLGNEISNMQGEIPYGSTGVECSFTPKESFLSMDARQSEPIPYVRLSMMRHDEVPVSNYKETQHIFYQQLPNEAVQHQPKMSASTSEIPTNSRKTYLRKKASESDRRRRTRIAAALDALESLLPQPKEGNKTNIVDDCIDYIKYLQLHMRELSQNRLGGEPTSNCLMYFEGYGHYLVRENTATGPLQDMLVTLLNGNPLEATKFLESRDLFIRPISPN</sequence>
<keyword evidence="3" id="KW-0804">Transcription</keyword>
<name>A0AAD8NLC1_TARER</name>
<dbReference type="EMBL" id="JAUHHV010000009">
    <property type="protein sequence ID" value="KAK1412546.1"/>
    <property type="molecule type" value="Genomic_DNA"/>
</dbReference>
<evidence type="ECO:0000256" key="1">
    <source>
        <dbReference type="ARBA" id="ARBA00004123"/>
    </source>
</evidence>
<proteinExistence type="predicted"/>
<dbReference type="Proteomes" id="UP001229421">
    <property type="component" value="Unassembled WGS sequence"/>
</dbReference>
<evidence type="ECO:0000256" key="3">
    <source>
        <dbReference type="ARBA" id="ARBA00023163"/>
    </source>
</evidence>
<dbReference type="InterPro" id="IPR036638">
    <property type="entry name" value="HLH_DNA-bd_sf"/>
</dbReference>
<evidence type="ECO:0000259" key="6">
    <source>
        <dbReference type="PROSITE" id="PS50888"/>
    </source>
</evidence>
<dbReference type="InterPro" id="IPR011598">
    <property type="entry name" value="bHLH_dom"/>
</dbReference>
<keyword evidence="8" id="KW-1185">Reference proteome</keyword>
<evidence type="ECO:0000256" key="4">
    <source>
        <dbReference type="ARBA" id="ARBA00023242"/>
    </source>
</evidence>
<dbReference type="CDD" id="cd11393">
    <property type="entry name" value="bHLH_AtbHLH_like"/>
    <property type="match status" value="1"/>
</dbReference>
<dbReference type="SMART" id="SM00353">
    <property type="entry name" value="HLH"/>
    <property type="match status" value="1"/>
</dbReference>
<dbReference type="GO" id="GO:0046983">
    <property type="term" value="F:protein dimerization activity"/>
    <property type="evidence" value="ECO:0007669"/>
    <property type="project" value="InterPro"/>
</dbReference>
<dbReference type="InterPro" id="IPR045239">
    <property type="entry name" value="bHLH95_bHLH"/>
</dbReference>
<reference evidence="7" key="1">
    <citation type="journal article" date="2023" name="bioRxiv">
        <title>Improved chromosome-level genome assembly for marigold (Tagetes erecta).</title>
        <authorList>
            <person name="Jiang F."/>
            <person name="Yuan L."/>
            <person name="Wang S."/>
            <person name="Wang H."/>
            <person name="Xu D."/>
            <person name="Wang A."/>
            <person name="Fan W."/>
        </authorList>
    </citation>
    <scope>NUCLEOTIDE SEQUENCE</scope>
    <source>
        <strain evidence="7">WSJ</strain>
        <tissue evidence="7">Leaf</tissue>
    </source>
</reference>
<evidence type="ECO:0000313" key="8">
    <source>
        <dbReference type="Proteomes" id="UP001229421"/>
    </source>
</evidence>
<comment type="caution">
    <text evidence="7">The sequence shown here is derived from an EMBL/GenBank/DDBJ whole genome shotgun (WGS) entry which is preliminary data.</text>
</comment>
<evidence type="ECO:0000313" key="7">
    <source>
        <dbReference type="EMBL" id="KAK1412546.1"/>
    </source>
</evidence>
<protein>
    <recommendedName>
        <fullName evidence="6">BHLH domain-containing protein</fullName>
    </recommendedName>
</protein>